<evidence type="ECO:0000313" key="9">
    <source>
        <dbReference type="Proteomes" id="UP001321498"/>
    </source>
</evidence>
<keyword evidence="9" id="KW-1185">Reference proteome</keyword>
<dbReference type="RefSeq" id="WP_286276784.1">
    <property type="nucleotide sequence ID" value="NZ_AP027731.1"/>
</dbReference>
<feature type="transmembrane region" description="Helical" evidence="7">
    <location>
        <begin position="263"/>
        <end position="286"/>
    </location>
</feature>
<keyword evidence="3" id="KW-0813">Transport</keyword>
<dbReference type="PANTHER" id="PTHR31806:SF1">
    <property type="entry name" value="PURINE-CYTOSINE PERMEASE FCY2-RELATED"/>
    <property type="match status" value="1"/>
</dbReference>
<keyword evidence="5 7" id="KW-1133">Transmembrane helix</keyword>
<evidence type="ECO:0000313" key="8">
    <source>
        <dbReference type="EMBL" id="BDZ46784.1"/>
    </source>
</evidence>
<feature type="transmembrane region" description="Helical" evidence="7">
    <location>
        <begin position="152"/>
        <end position="173"/>
    </location>
</feature>
<protein>
    <recommendedName>
        <fullName evidence="10">Purine-cytosine permease-like protein</fullName>
    </recommendedName>
</protein>
<feature type="transmembrane region" description="Helical" evidence="7">
    <location>
        <begin position="497"/>
        <end position="524"/>
    </location>
</feature>
<feature type="transmembrane region" description="Helical" evidence="7">
    <location>
        <begin position="455"/>
        <end position="476"/>
    </location>
</feature>
<dbReference type="Gene3D" id="1.10.4160.10">
    <property type="entry name" value="Hydantoin permease"/>
    <property type="match status" value="1"/>
</dbReference>
<proteinExistence type="inferred from homology"/>
<dbReference type="PANTHER" id="PTHR31806">
    <property type="entry name" value="PURINE-CYTOSINE PERMEASE FCY2-RELATED"/>
    <property type="match status" value="1"/>
</dbReference>
<feature type="transmembrane region" description="Helical" evidence="7">
    <location>
        <begin position="298"/>
        <end position="318"/>
    </location>
</feature>
<feature type="transmembrane region" description="Helical" evidence="7">
    <location>
        <begin position="544"/>
        <end position="561"/>
    </location>
</feature>
<dbReference type="InterPro" id="IPR001248">
    <property type="entry name" value="Pur-cyt_permease"/>
</dbReference>
<evidence type="ECO:0000256" key="3">
    <source>
        <dbReference type="ARBA" id="ARBA00022448"/>
    </source>
</evidence>
<evidence type="ECO:0000256" key="1">
    <source>
        <dbReference type="ARBA" id="ARBA00004141"/>
    </source>
</evidence>
<dbReference type="EMBL" id="AP027731">
    <property type="protein sequence ID" value="BDZ46784.1"/>
    <property type="molecule type" value="Genomic_DNA"/>
</dbReference>
<dbReference type="Pfam" id="PF02133">
    <property type="entry name" value="Transp_cyt_pur"/>
    <property type="match status" value="1"/>
</dbReference>
<accession>A0ABN6XP62</accession>
<evidence type="ECO:0000256" key="4">
    <source>
        <dbReference type="ARBA" id="ARBA00022692"/>
    </source>
</evidence>
<evidence type="ECO:0000256" key="5">
    <source>
        <dbReference type="ARBA" id="ARBA00022989"/>
    </source>
</evidence>
<feature type="transmembrane region" description="Helical" evidence="7">
    <location>
        <begin position="391"/>
        <end position="417"/>
    </location>
</feature>
<reference evidence="9" key="1">
    <citation type="journal article" date="2019" name="Int. J. Syst. Evol. Microbiol.">
        <title>The Global Catalogue of Microorganisms (GCM) 10K type strain sequencing project: providing services to taxonomists for standard genome sequencing and annotation.</title>
        <authorList>
            <consortium name="The Broad Institute Genomics Platform"/>
            <consortium name="The Broad Institute Genome Sequencing Center for Infectious Disease"/>
            <person name="Wu L."/>
            <person name="Ma J."/>
        </authorList>
    </citation>
    <scope>NUCLEOTIDE SEQUENCE [LARGE SCALE GENOMIC DNA]</scope>
    <source>
        <strain evidence="9">NBRC 108725</strain>
    </source>
</reference>
<keyword evidence="4 7" id="KW-0812">Transmembrane</keyword>
<feature type="transmembrane region" description="Helical" evidence="7">
    <location>
        <begin position="122"/>
        <end position="146"/>
    </location>
</feature>
<comment type="subcellular location">
    <subcellularLocation>
        <location evidence="1">Membrane</location>
        <topology evidence="1">Multi-pass membrane protein</topology>
    </subcellularLocation>
</comment>
<sequence>MATGEVEPLAVDGITTDTGALNTGSLPIVTTSTLDRDLDDDVDDIVAPQELLLEVGTTGEVGIVGAGPDTGQVSPISSTSVRPGVITVPTAEQAAPQPFGIEAADLRPTDEDQRLRRPVSQFWLWLAPNSSALTLALGATLVAFGISFRQALVAAVVGTVVACLTLAVGVLAAKRTGQPVAVVSRAAFGLRGNLLPTLVLVLVRLFWAAVLAWLAAATVRSVVAAAGWDAVVPAGTAGVVAGIVLPVIATLVAVFGHGLLARVHLVLGALSVLLVLLLIVLTAPLLDFTSVLAAPDGAPLRVAGAAVAVLSLLAVAWASAGGELARYQNPGSSGTGTAGWAALGAALPALVLTAWGVLLASSSGSVEADALAADPVAALLDRLPSWYPLPLLLAVVLGLVAALATVLYSTGLTLGAVGLRINRVARTIAAAVVAVGAGIALLLADAPLPGLLSGLVPVLAVPVVAWTGMLAAEFFLRTKPFDSTALLIRGGRYPDVRWVPVAALVVISAIGVGLIGGGGYAGIAGYLWRLFGVGQDSQLAQADLGVPLALLLGLLTPLLLGRRELRRQEDRTAPVATLEE</sequence>
<evidence type="ECO:0000256" key="7">
    <source>
        <dbReference type="SAM" id="Phobius"/>
    </source>
</evidence>
<name>A0ABN6XP62_9MICO</name>
<keyword evidence="6 7" id="KW-0472">Membrane</keyword>
<feature type="transmembrane region" description="Helical" evidence="7">
    <location>
        <begin position="194"/>
        <end position="216"/>
    </location>
</feature>
<dbReference type="Proteomes" id="UP001321498">
    <property type="component" value="Chromosome"/>
</dbReference>
<gene>
    <name evidence="8" type="ORF">GCM10025866_26930</name>
</gene>
<feature type="transmembrane region" description="Helical" evidence="7">
    <location>
        <begin position="236"/>
        <end position="256"/>
    </location>
</feature>
<evidence type="ECO:0000256" key="6">
    <source>
        <dbReference type="ARBA" id="ARBA00023136"/>
    </source>
</evidence>
<feature type="transmembrane region" description="Helical" evidence="7">
    <location>
        <begin position="424"/>
        <end position="443"/>
    </location>
</feature>
<evidence type="ECO:0008006" key="10">
    <source>
        <dbReference type="Google" id="ProtNLM"/>
    </source>
</evidence>
<comment type="similarity">
    <text evidence="2">Belongs to the purine-cytosine permease (2.A.39) family.</text>
</comment>
<feature type="transmembrane region" description="Helical" evidence="7">
    <location>
        <begin position="338"/>
        <end position="358"/>
    </location>
</feature>
<organism evidence="8 9">
    <name type="scientific">Naasia aerilata</name>
    <dbReference type="NCBI Taxonomy" id="1162966"/>
    <lineage>
        <taxon>Bacteria</taxon>
        <taxon>Bacillati</taxon>
        <taxon>Actinomycetota</taxon>
        <taxon>Actinomycetes</taxon>
        <taxon>Micrococcales</taxon>
        <taxon>Microbacteriaceae</taxon>
        <taxon>Naasia</taxon>
    </lineage>
</organism>
<dbReference type="PIRSF" id="PIRSF002744">
    <property type="entry name" value="Pur-cyt_permease"/>
    <property type="match status" value="1"/>
</dbReference>
<evidence type="ECO:0000256" key="2">
    <source>
        <dbReference type="ARBA" id="ARBA00008974"/>
    </source>
</evidence>
<dbReference type="InterPro" id="IPR026030">
    <property type="entry name" value="Pur-cyt_permease_Fcy2/21/22"/>
</dbReference>